<comment type="subcellular location">
    <subcellularLocation>
        <location evidence="1">Cell membrane</location>
        <topology evidence="1">Multi-pass membrane protein</topology>
    </subcellularLocation>
</comment>
<keyword evidence="3" id="KW-0145">Chemotaxis</keyword>
<evidence type="ECO:0000256" key="4">
    <source>
        <dbReference type="ARBA" id="ARBA00022692"/>
    </source>
</evidence>
<dbReference type="GO" id="GO:0006935">
    <property type="term" value="P:chemotaxis"/>
    <property type="evidence" value="ECO:0007669"/>
    <property type="project" value="UniProtKB-KW"/>
</dbReference>
<evidence type="ECO:0000256" key="5">
    <source>
        <dbReference type="ARBA" id="ARBA00022989"/>
    </source>
</evidence>
<dbReference type="Pfam" id="PF00015">
    <property type="entry name" value="MCPsignal"/>
    <property type="match status" value="1"/>
</dbReference>
<dbReference type="SMART" id="SM00283">
    <property type="entry name" value="MA"/>
    <property type="match status" value="1"/>
</dbReference>
<dbReference type="Proteomes" id="UP000037660">
    <property type="component" value="Unassembled WGS sequence"/>
</dbReference>
<dbReference type="InterPro" id="IPR051310">
    <property type="entry name" value="MCP_chemotaxis"/>
</dbReference>
<evidence type="ECO:0000259" key="9">
    <source>
        <dbReference type="PROSITE" id="PS50111"/>
    </source>
</evidence>
<dbReference type="Gene3D" id="1.10.287.950">
    <property type="entry name" value="Methyl-accepting chemotaxis protein"/>
    <property type="match status" value="1"/>
</dbReference>
<reference evidence="11" key="1">
    <citation type="submission" date="2015-07" db="EMBL/GenBank/DDBJ databases">
        <title>Discovery of a poly(ethylene terephthalate assimilation.</title>
        <authorList>
            <person name="Yoshida S."/>
            <person name="Hiraga K."/>
            <person name="Takehana T."/>
            <person name="Taniguchi I."/>
            <person name="Yamaji H."/>
            <person name="Maeda Y."/>
            <person name="Toyohara K."/>
            <person name="Miyamoto K."/>
            <person name="Kimura Y."/>
            <person name="Oda K."/>
        </authorList>
    </citation>
    <scope>NUCLEOTIDE SEQUENCE [LARGE SCALE GENOMIC DNA]</scope>
    <source>
        <strain evidence="11">NBRC 110686 / TISTR 2288 / 201-F6</strain>
    </source>
</reference>
<evidence type="ECO:0000256" key="8">
    <source>
        <dbReference type="PROSITE-ProRule" id="PRU00284"/>
    </source>
</evidence>
<accession>A0A0K8P6H9</accession>
<dbReference type="SUPFAM" id="SSF58104">
    <property type="entry name" value="Methyl-accepting chemotaxis protein (MCP) signaling domain"/>
    <property type="match status" value="1"/>
</dbReference>
<keyword evidence="11" id="KW-1185">Reference proteome</keyword>
<evidence type="ECO:0000256" key="1">
    <source>
        <dbReference type="ARBA" id="ARBA00004651"/>
    </source>
</evidence>
<dbReference type="SMART" id="SM01049">
    <property type="entry name" value="Cache_2"/>
    <property type="match status" value="1"/>
</dbReference>
<keyword evidence="8" id="KW-0807">Transducer</keyword>
<keyword evidence="2" id="KW-1003">Cell membrane</keyword>
<organism evidence="10 11">
    <name type="scientific">Piscinibacter sakaiensis</name>
    <name type="common">Ideonella sakaiensis</name>
    <dbReference type="NCBI Taxonomy" id="1547922"/>
    <lineage>
        <taxon>Bacteria</taxon>
        <taxon>Pseudomonadati</taxon>
        <taxon>Pseudomonadota</taxon>
        <taxon>Betaproteobacteria</taxon>
        <taxon>Burkholderiales</taxon>
        <taxon>Sphaerotilaceae</taxon>
        <taxon>Piscinibacter</taxon>
    </lineage>
</organism>
<dbReference type="PANTHER" id="PTHR43531">
    <property type="entry name" value="PROTEIN ICFG"/>
    <property type="match status" value="1"/>
</dbReference>
<keyword evidence="4" id="KW-0812">Transmembrane</keyword>
<dbReference type="PRINTS" id="PR00260">
    <property type="entry name" value="CHEMTRNSDUCR"/>
</dbReference>
<evidence type="ECO:0000256" key="6">
    <source>
        <dbReference type="ARBA" id="ARBA00023136"/>
    </source>
</evidence>
<dbReference type="PANTHER" id="PTHR43531:SF11">
    <property type="entry name" value="METHYL-ACCEPTING CHEMOTAXIS PROTEIN 3"/>
    <property type="match status" value="1"/>
</dbReference>
<comment type="caution">
    <text evidence="10">The sequence shown here is derived from an EMBL/GenBank/DDBJ whole genome shotgun (WGS) entry which is preliminary data.</text>
</comment>
<evidence type="ECO:0000256" key="2">
    <source>
        <dbReference type="ARBA" id="ARBA00022475"/>
    </source>
</evidence>
<dbReference type="InterPro" id="IPR004090">
    <property type="entry name" value="Chemotax_Me-accpt_rcpt"/>
</dbReference>
<keyword evidence="5" id="KW-1133">Transmembrane helix</keyword>
<keyword evidence="6" id="KW-0472">Membrane</keyword>
<protein>
    <submittedName>
        <fullName evidence="10">Methyl-accepting chemotaxis protein</fullName>
    </submittedName>
</protein>
<dbReference type="GO" id="GO:0005886">
    <property type="term" value="C:plasma membrane"/>
    <property type="evidence" value="ECO:0007669"/>
    <property type="project" value="UniProtKB-SubCell"/>
</dbReference>
<dbReference type="Pfam" id="PF17200">
    <property type="entry name" value="sCache_2"/>
    <property type="match status" value="1"/>
</dbReference>
<dbReference type="GO" id="GO:0007165">
    <property type="term" value="P:signal transduction"/>
    <property type="evidence" value="ECO:0007669"/>
    <property type="project" value="UniProtKB-KW"/>
</dbReference>
<dbReference type="Gene3D" id="3.30.450.20">
    <property type="entry name" value="PAS domain"/>
    <property type="match status" value="1"/>
</dbReference>
<dbReference type="GO" id="GO:0004888">
    <property type="term" value="F:transmembrane signaling receptor activity"/>
    <property type="evidence" value="ECO:0007669"/>
    <property type="project" value="InterPro"/>
</dbReference>
<reference evidence="10 11" key="2">
    <citation type="journal article" date="2016" name="Science">
        <title>A bacterium that degrades and assimilates poly(ethylene terephthalate).</title>
        <authorList>
            <person name="Yoshida S."/>
            <person name="Hiraga K."/>
            <person name="Takehana T."/>
            <person name="Taniguchi I."/>
            <person name="Yamaji H."/>
            <person name="Maeda Y."/>
            <person name="Toyohara K."/>
            <person name="Miyamoto K."/>
            <person name="Kimura Y."/>
            <person name="Oda K."/>
        </authorList>
    </citation>
    <scope>NUCLEOTIDE SEQUENCE [LARGE SCALE GENOMIC DNA]</scope>
    <source>
        <strain evidence="11">NBRC 110686 / TISTR 2288 / 201-F6</strain>
    </source>
</reference>
<dbReference type="InterPro" id="IPR033480">
    <property type="entry name" value="sCache_2"/>
</dbReference>
<proteinExistence type="inferred from homology"/>
<dbReference type="EMBL" id="BBYR01000067">
    <property type="protein sequence ID" value="GAP38139.1"/>
    <property type="molecule type" value="Genomic_DNA"/>
</dbReference>
<name>A0A0K8P6H9_PISS1</name>
<feature type="domain" description="Methyl-accepting transducer" evidence="9">
    <location>
        <begin position="1"/>
        <end position="136"/>
    </location>
</feature>
<dbReference type="STRING" id="1547922.ISF6_4333"/>
<comment type="similarity">
    <text evidence="7">Belongs to the methyl-accepting chemotaxis (MCP) protein family.</text>
</comment>
<evidence type="ECO:0000256" key="3">
    <source>
        <dbReference type="ARBA" id="ARBA00022500"/>
    </source>
</evidence>
<dbReference type="AlphaFoldDB" id="A0A0K8P6H9"/>
<evidence type="ECO:0000256" key="7">
    <source>
        <dbReference type="ARBA" id="ARBA00029447"/>
    </source>
</evidence>
<sequence length="313" mass="32919">MIDGIAFQTNILALNAAVEAARAGEAGRGFAVVAGEVRNLAQRSSAAAGEIRALIKDSTEQVGGSVTRINRVSETLAAVVAGVQDVSTRLRGIADASVEQSTGLREMTASVGNLDEITRQNAFMVEESTLASQELVERADRLRGAVASIRLRQGSADEARALVERAIAQVQQVGLLRAAEAFRDRSQGYVDRDLYIWVVDRQGTYRVHGAKPGSEGQRVHAIPGIDGDRFVADVWAVAGRGGGWVEYDILNLETGQVQPKASYVVPIDDQLALGCGVYRQVDAPAASPATAAAAVGTAPEARARAATPSLAMA</sequence>
<dbReference type="PROSITE" id="PS50111">
    <property type="entry name" value="CHEMOTAXIS_TRANSDUC_2"/>
    <property type="match status" value="1"/>
</dbReference>
<gene>
    <name evidence="10" type="ORF">ISF6_4333</name>
</gene>
<evidence type="ECO:0000313" key="10">
    <source>
        <dbReference type="EMBL" id="GAP38139.1"/>
    </source>
</evidence>
<evidence type="ECO:0000313" key="11">
    <source>
        <dbReference type="Proteomes" id="UP000037660"/>
    </source>
</evidence>
<dbReference type="InterPro" id="IPR004089">
    <property type="entry name" value="MCPsignal_dom"/>
</dbReference>